<proteinExistence type="predicted"/>
<reference evidence="2 3" key="1">
    <citation type="journal article" date="2019" name="Int. J. Syst. Evol. Microbiol.">
        <title>The Global Catalogue of Microorganisms (GCM) 10K type strain sequencing project: providing services to taxonomists for standard genome sequencing and annotation.</title>
        <authorList>
            <consortium name="The Broad Institute Genomics Platform"/>
            <consortium name="The Broad Institute Genome Sequencing Center for Infectious Disease"/>
            <person name="Wu L."/>
            <person name="Ma J."/>
        </authorList>
    </citation>
    <scope>NUCLEOTIDE SEQUENCE [LARGE SCALE GENOMIC DNA]</scope>
    <source>
        <strain evidence="2 3">JCM 14545</strain>
    </source>
</reference>
<gene>
    <name evidence="2" type="ORF">GCM10009754_41830</name>
</gene>
<evidence type="ECO:0000313" key="3">
    <source>
        <dbReference type="Proteomes" id="UP001501116"/>
    </source>
</evidence>
<keyword evidence="1" id="KW-1133">Transmembrane helix</keyword>
<keyword evidence="1" id="KW-0472">Membrane</keyword>
<keyword evidence="3" id="KW-1185">Reference proteome</keyword>
<feature type="transmembrane region" description="Helical" evidence="1">
    <location>
        <begin position="91"/>
        <end position="111"/>
    </location>
</feature>
<accession>A0ABN2R9Y4</accession>
<organism evidence="2 3">
    <name type="scientific">Amycolatopsis minnesotensis</name>
    <dbReference type="NCBI Taxonomy" id="337894"/>
    <lineage>
        <taxon>Bacteria</taxon>
        <taxon>Bacillati</taxon>
        <taxon>Actinomycetota</taxon>
        <taxon>Actinomycetes</taxon>
        <taxon>Pseudonocardiales</taxon>
        <taxon>Pseudonocardiaceae</taxon>
        <taxon>Amycolatopsis</taxon>
    </lineage>
</organism>
<keyword evidence="1" id="KW-0812">Transmembrane</keyword>
<protein>
    <submittedName>
        <fullName evidence="2">Uncharacterized protein</fullName>
    </submittedName>
</protein>
<dbReference type="Proteomes" id="UP001501116">
    <property type="component" value="Unassembled WGS sequence"/>
</dbReference>
<dbReference type="EMBL" id="BAAANN010000016">
    <property type="protein sequence ID" value="GAA1965382.1"/>
    <property type="molecule type" value="Genomic_DNA"/>
</dbReference>
<sequence length="209" mass="22332">MLVRTLSMMSVLVGFLFAAVGAVTLAAVITWTLPSVMIGCAVWQTAAHAPADRLVIDPGRSCAKTGVVAGVAFLVLRLAVDGFASVFGAEVAAYVVLLCLSVLAGAAWRVWSGPASASAPPAAKPVPVPILSCPAPAADLPTDELCVAWRRSYLNLQQTADGEVRREIIRLRRDYLDEIERRDRPGFARWLDSGARAGSDPRRFLSTEE</sequence>
<comment type="caution">
    <text evidence="2">The sequence shown here is derived from an EMBL/GenBank/DDBJ whole genome shotgun (WGS) entry which is preliminary data.</text>
</comment>
<evidence type="ECO:0000256" key="1">
    <source>
        <dbReference type="SAM" id="Phobius"/>
    </source>
</evidence>
<evidence type="ECO:0000313" key="2">
    <source>
        <dbReference type="EMBL" id="GAA1965382.1"/>
    </source>
</evidence>
<name>A0ABN2R9Y4_9PSEU</name>